<feature type="compositionally biased region" description="Acidic residues" evidence="2">
    <location>
        <begin position="129"/>
        <end position="154"/>
    </location>
</feature>
<feature type="coiled-coil region" evidence="1">
    <location>
        <begin position="423"/>
        <end position="450"/>
    </location>
</feature>
<dbReference type="EMBL" id="JAACJJ010000004">
    <property type="protein sequence ID" value="KAF5328348.1"/>
    <property type="molecule type" value="Genomic_DNA"/>
</dbReference>
<dbReference type="Proteomes" id="UP000567179">
    <property type="component" value="Unassembled WGS sequence"/>
</dbReference>
<protein>
    <submittedName>
        <fullName evidence="3">Uncharacterized protein</fullName>
    </submittedName>
</protein>
<evidence type="ECO:0000256" key="2">
    <source>
        <dbReference type="SAM" id="MobiDB-lite"/>
    </source>
</evidence>
<feature type="region of interest" description="Disordered" evidence="2">
    <location>
        <begin position="1143"/>
        <end position="1267"/>
    </location>
</feature>
<evidence type="ECO:0000256" key="1">
    <source>
        <dbReference type="SAM" id="Coils"/>
    </source>
</evidence>
<evidence type="ECO:0000313" key="3">
    <source>
        <dbReference type="EMBL" id="KAF5328348.1"/>
    </source>
</evidence>
<gene>
    <name evidence="3" type="ORF">D9619_013349</name>
</gene>
<feature type="compositionally biased region" description="Polar residues" evidence="2">
    <location>
        <begin position="254"/>
        <end position="263"/>
    </location>
</feature>
<feature type="region of interest" description="Disordered" evidence="2">
    <location>
        <begin position="253"/>
        <end position="278"/>
    </location>
</feature>
<reference evidence="3 4" key="1">
    <citation type="journal article" date="2020" name="ISME J.">
        <title>Uncovering the hidden diversity of litter-decomposition mechanisms in mushroom-forming fungi.</title>
        <authorList>
            <person name="Floudas D."/>
            <person name="Bentzer J."/>
            <person name="Ahren D."/>
            <person name="Johansson T."/>
            <person name="Persson P."/>
            <person name="Tunlid A."/>
        </authorList>
    </citation>
    <scope>NUCLEOTIDE SEQUENCE [LARGE SCALE GENOMIC DNA]</scope>
    <source>
        <strain evidence="3 4">CBS 101986</strain>
    </source>
</reference>
<feature type="compositionally biased region" description="Basic and acidic residues" evidence="2">
    <location>
        <begin position="47"/>
        <end position="65"/>
    </location>
</feature>
<comment type="caution">
    <text evidence="3">The sequence shown here is derived from an EMBL/GenBank/DDBJ whole genome shotgun (WGS) entry which is preliminary data.</text>
</comment>
<keyword evidence="1" id="KW-0175">Coiled coil</keyword>
<feature type="compositionally biased region" description="Polar residues" evidence="2">
    <location>
        <begin position="1233"/>
        <end position="1244"/>
    </location>
</feature>
<feature type="compositionally biased region" description="Acidic residues" evidence="2">
    <location>
        <begin position="111"/>
        <end position="122"/>
    </location>
</feature>
<evidence type="ECO:0000313" key="4">
    <source>
        <dbReference type="Proteomes" id="UP000567179"/>
    </source>
</evidence>
<feature type="compositionally biased region" description="Basic and acidic residues" evidence="2">
    <location>
        <begin position="155"/>
        <end position="166"/>
    </location>
</feature>
<feature type="compositionally biased region" description="Polar residues" evidence="2">
    <location>
        <begin position="1186"/>
        <end position="1207"/>
    </location>
</feature>
<name>A0A8H5F9Q3_9AGAR</name>
<proteinExistence type="predicted"/>
<feature type="region of interest" description="Disordered" evidence="2">
    <location>
        <begin position="110"/>
        <end position="222"/>
    </location>
</feature>
<feature type="compositionally biased region" description="Low complexity" evidence="2">
    <location>
        <begin position="1222"/>
        <end position="1231"/>
    </location>
</feature>
<feature type="region of interest" description="Disordered" evidence="2">
    <location>
        <begin position="290"/>
        <end position="312"/>
    </location>
</feature>
<feature type="region of interest" description="Disordered" evidence="2">
    <location>
        <begin position="45"/>
        <end position="65"/>
    </location>
</feature>
<keyword evidence="4" id="KW-1185">Reference proteome</keyword>
<sequence>MTKFQEKTLVSVGQLNTSLKLARETATDAQADNLAMAAELFKLRGAQHSEDNTHTPQDARKSGHAERLMDVDMDRTALSTLQIEDPPLPQASEAPQEQALVIYKAAANNNEDVEYAEEENDDGDIRGGDEDEHADDESEDQSVGEADYEDEDVDMREVRDRLRPDSARANNRQPMKYVEVSDDGSDAAHGSDISMDEDATTSPLRRKGPATGGIERQGNAVRIPLSQVPRPQHFSRPRSGAGPIATIRVGLSNAAPTTPSSRASLPIKGRGNARDLRRKVDHAREWYRKKGSSQNLGINNAEGRGSGRTDRPSRRLRVFDVVPLRGTDIDRTQLLKNVDLLMNELMDMSTYDDIIDATLADDAEAREFAQGDGNPPALEPLRPYFGRGFKKHLWNRRLEELFIQYYEDKMQVELDQKAQDTIADMFMERIERLRRKYRDLTKDIPDGEREAREEIKMAKGRRNTRRVNKLFDVRRGVCLESIQKPDGTEDKGWRLLLEMVHQLGSYGMSSDESEADEKGYIRYNIRQRLWRSREVSDRLEVIDSARNTTNAKGKRLAGNSARERIRSSKNAATYYGLRRVMFLDDDITMPSSAQFNYSRGSAFVHEGYLYYSPNSRRTVVIPPPPLGYGQPPFQKRRLNAADFRQPVWWSEPWGWLSFVPLAPNFLSYPFEPLSWLPKIVEVEVSANPNSSDPRCRKTCYTLAYDDHHLWMQKEQQLYDAAHLLRVRHGICGSPPPLPSEFGFHRNHKSRAIAQKMASLAWYWFGIWMGYLAYMVQQTLASPYQQPDTDIPDPYWYQPLLKGNKFSRAWLDGLASSPVCQFGESVARAGVVIPWTVVDKSRPTIEFFLDCDVPVFFPWTSTTENAIRGNASLAHLRPPVELIQGALTFILKSPNDTPLAALIMKRFCGLNSEISNRETADVLRLQFASSEVVAFVRKHFLAQYDLLAQYKDKPDADRALHQAMDAHYQQNIQKAHTAAALPQQGMIERDGQQNLFADWKDFFRKQATRMSEIRKGASSKDLEAFANRKRQPPQKRTHMFTWEQVVTAGGVSLWSRKKVDQRNFDDLLEEENPHVYNEVLNEWDIFPEFMWDKTSPPEDGVPSVCSAPPLAGRAVAYGSDDDDDEYDSDGHISVESFDMYAPLSRRRQDPPMPLHSNQSHSDQSGHHPPATGQSSSYQRAAAAVSPDTDQSCTGQSAASPLVSVQPSPSRRADSPPWDPHPPRSAQSAPRSPVNFCSSTDSNDMSRCSPVAPASHMAAPDDQQNGSLEEDISSHTPLLQALQYNYGYTRGVHTLPSSTPKLDWKGVGKTLGYMTSLPSDDEDLSIRHFVSCLASKQAPPMDMIDLSGCNFSSLNAVFDFRNIVRPQTDVFVFVELSSRSPSCDDWLLSVRSPLAALYVVRYVSSNPGHTALTVAHRLAKYGIAFNTLRLCPSSPLSPSRTPFIPRYRFSDHCFTAADFESAMLTCKARLQGPAGRAALLQGGIIARIAREFVSIEAVLDGPSAGAVEKSLGLVVDSESFDHQYRDDALSEEDIYLICGSYTVYTGRGQQTSQLSYFPRPCDWDHKNGFAWLEWTNASEELFQSIMTKNKDGRNPLKPSKWRDELRGFGYTRHLLEANRARSTSFVDHHCPVRSRR</sequence>
<dbReference type="OrthoDB" id="3270336at2759"/>
<organism evidence="3 4">
    <name type="scientific">Psilocybe cf. subviscida</name>
    <dbReference type="NCBI Taxonomy" id="2480587"/>
    <lineage>
        <taxon>Eukaryota</taxon>
        <taxon>Fungi</taxon>
        <taxon>Dikarya</taxon>
        <taxon>Basidiomycota</taxon>
        <taxon>Agaricomycotina</taxon>
        <taxon>Agaricomycetes</taxon>
        <taxon>Agaricomycetidae</taxon>
        <taxon>Agaricales</taxon>
        <taxon>Agaricineae</taxon>
        <taxon>Strophariaceae</taxon>
        <taxon>Psilocybe</taxon>
    </lineage>
</organism>
<accession>A0A8H5F9Q3</accession>